<dbReference type="NCBIfam" id="TIGR03012">
    <property type="entry name" value="sulf_tusD_dsrE"/>
    <property type="match status" value="1"/>
</dbReference>
<reference evidence="5 6" key="1">
    <citation type="submission" date="2023-03" db="EMBL/GenBank/DDBJ databases">
        <title>Draft genome sequence of Thalassotalea eurytherma JCM 18482T.</title>
        <authorList>
            <person name="Sawabe T."/>
        </authorList>
    </citation>
    <scope>NUCLEOTIDE SEQUENCE [LARGE SCALE GENOMIC DNA]</scope>
    <source>
        <strain evidence="5 6">JCM 18482</strain>
    </source>
</reference>
<accession>A0ABQ6H5U2</accession>
<dbReference type="InterPro" id="IPR003787">
    <property type="entry name" value="Sulphur_relay_DsrE/F-like"/>
</dbReference>
<comment type="similarity">
    <text evidence="2">Belongs to the DsrE/TusD family.</text>
</comment>
<dbReference type="SUPFAM" id="SSF75169">
    <property type="entry name" value="DsrEFH-like"/>
    <property type="match status" value="1"/>
</dbReference>
<dbReference type="InterPro" id="IPR017463">
    <property type="entry name" value="Sulphur_relay_TusD/DsrE"/>
</dbReference>
<sequence>MITSSPLSNLTATSIALVKQMLMDDNIKLIGVFFYQDGVLNASASLSIPADEYQSVKQWQSIHCDYHLPLHLCITAAEKRGLSDDWQDTSNILPEFTVSGLGEFVSLYNSADQLIQL</sequence>
<protein>
    <submittedName>
        <fullName evidence="5">Sulfurtransferase TusD</fullName>
    </submittedName>
</protein>
<evidence type="ECO:0000256" key="2">
    <source>
        <dbReference type="ARBA" id="ARBA00007067"/>
    </source>
</evidence>
<dbReference type="Pfam" id="PF02635">
    <property type="entry name" value="DsrE"/>
    <property type="match status" value="1"/>
</dbReference>
<dbReference type="EMBL" id="BSSU01000008">
    <property type="protein sequence ID" value="GLX82246.1"/>
    <property type="molecule type" value="Genomic_DNA"/>
</dbReference>
<dbReference type="InterPro" id="IPR027396">
    <property type="entry name" value="DsrEFH-like"/>
</dbReference>
<name>A0ABQ6H5U2_9GAMM</name>
<comment type="caution">
    <text evidence="5">The sequence shown here is derived from an EMBL/GenBank/DDBJ whole genome shotgun (WGS) entry which is preliminary data.</text>
</comment>
<dbReference type="Gene3D" id="3.40.1260.10">
    <property type="entry name" value="DsrEFH-like"/>
    <property type="match status" value="1"/>
</dbReference>
<dbReference type="Proteomes" id="UP001157133">
    <property type="component" value="Unassembled WGS sequence"/>
</dbReference>
<dbReference type="PANTHER" id="PTHR34874">
    <property type="entry name" value="PROTEIN YCHN"/>
    <property type="match status" value="1"/>
</dbReference>
<evidence type="ECO:0000256" key="1">
    <source>
        <dbReference type="ARBA" id="ARBA00004496"/>
    </source>
</evidence>
<evidence type="ECO:0000256" key="4">
    <source>
        <dbReference type="ARBA" id="ARBA00022679"/>
    </source>
</evidence>
<keyword evidence="3" id="KW-0963">Cytoplasm</keyword>
<evidence type="ECO:0000313" key="5">
    <source>
        <dbReference type="EMBL" id="GLX82246.1"/>
    </source>
</evidence>
<evidence type="ECO:0000313" key="6">
    <source>
        <dbReference type="Proteomes" id="UP001157133"/>
    </source>
</evidence>
<keyword evidence="6" id="KW-1185">Reference proteome</keyword>
<organism evidence="5 6">
    <name type="scientific">Thalassotalea eurytherma</name>
    <dbReference type="NCBI Taxonomy" id="1144278"/>
    <lineage>
        <taxon>Bacteria</taxon>
        <taxon>Pseudomonadati</taxon>
        <taxon>Pseudomonadota</taxon>
        <taxon>Gammaproteobacteria</taxon>
        <taxon>Alteromonadales</taxon>
        <taxon>Colwelliaceae</taxon>
        <taxon>Thalassotalea</taxon>
    </lineage>
</organism>
<proteinExistence type="inferred from homology"/>
<keyword evidence="4" id="KW-0808">Transferase</keyword>
<evidence type="ECO:0000256" key="3">
    <source>
        <dbReference type="ARBA" id="ARBA00022490"/>
    </source>
</evidence>
<comment type="subcellular location">
    <subcellularLocation>
        <location evidence="1">Cytoplasm</location>
    </subcellularLocation>
</comment>
<dbReference type="PANTHER" id="PTHR34874:SF3">
    <property type="entry name" value="SULFURTRANSFERASE TUSD"/>
    <property type="match status" value="1"/>
</dbReference>
<gene>
    <name evidence="5" type="primary">tusD</name>
    <name evidence="5" type="ORF">theurythT_16980</name>
</gene>